<evidence type="ECO:0000313" key="4">
    <source>
        <dbReference type="EMBL" id="SEO81406.1"/>
    </source>
</evidence>
<name>A0A1H8SSE2_9RHOB</name>
<dbReference type="PANTHER" id="PTHR36505:SF1">
    <property type="entry name" value="BLR1072 PROTEIN"/>
    <property type="match status" value="1"/>
</dbReference>
<evidence type="ECO:0000259" key="3">
    <source>
        <dbReference type="Pfam" id="PF05239"/>
    </source>
</evidence>
<evidence type="ECO:0000256" key="1">
    <source>
        <dbReference type="SAM" id="MobiDB-lite"/>
    </source>
</evidence>
<dbReference type="RefSeq" id="WP_093118552.1">
    <property type="nucleotide sequence ID" value="NZ_FODS01000013.1"/>
</dbReference>
<sequence>MIRHSILGSIVVFPLLLGAASAQDALVTEQGANELRGEWVIGARITSPDGETIGNIEDIILDQEEGNVTAAVVSVGGFLGIGAKAVAIDWSELQIDWDANEVVVDLTRAEAEEAPEYSFRSRDYRPAEDPSAAGTGTGTGTTGTTGMTGTGTTGTTGTGTTDTNGTGTVGTDETMSE</sequence>
<feature type="region of interest" description="Disordered" evidence="1">
    <location>
        <begin position="114"/>
        <end position="177"/>
    </location>
</feature>
<dbReference type="OrthoDB" id="7876889at2"/>
<keyword evidence="2" id="KW-0732">Signal</keyword>
<feature type="compositionally biased region" description="Basic and acidic residues" evidence="1">
    <location>
        <begin position="119"/>
        <end position="128"/>
    </location>
</feature>
<proteinExistence type="predicted"/>
<feature type="chain" id="PRO_5011749311" evidence="2">
    <location>
        <begin position="25"/>
        <end position="177"/>
    </location>
</feature>
<dbReference type="Proteomes" id="UP000198893">
    <property type="component" value="Unassembled WGS sequence"/>
</dbReference>
<organism evidence="4 5">
    <name type="scientific">Salinihabitans flavidus</name>
    <dbReference type="NCBI Taxonomy" id="569882"/>
    <lineage>
        <taxon>Bacteria</taxon>
        <taxon>Pseudomonadati</taxon>
        <taxon>Pseudomonadota</taxon>
        <taxon>Alphaproteobacteria</taxon>
        <taxon>Rhodobacterales</taxon>
        <taxon>Roseobacteraceae</taxon>
        <taxon>Salinihabitans</taxon>
    </lineage>
</organism>
<protein>
    <submittedName>
        <fullName evidence="4">PRC-barrel domain-containing protein</fullName>
    </submittedName>
</protein>
<feature type="compositionally biased region" description="Gly residues" evidence="1">
    <location>
        <begin position="135"/>
        <end position="157"/>
    </location>
</feature>
<reference evidence="4 5" key="1">
    <citation type="submission" date="2016-10" db="EMBL/GenBank/DDBJ databases">
        <authorList>
            <person name="de Groot N.N."/>
        </authorList>
    </citation>
    <scope>NUCLEOTIDE SEQUENCE [LARGE SCALE GENOMIC DNA]</scope>
    <source>
        <strain evidence="4 5">DSM 27842</strain>
    </source>
</reference>
<dbReference type="InterPro" id="IPR027275">
    <property type="entry name" value="PRC-brl_dom"/>
</dbReference>
<dbReference type="InterPro" id="IPR011033">
    <property type="entry name" value="PRC_barrel-like_sf"/>
</dbReference>
<evidence type="ECO:0000256" key="2">
    <source>
        <dbReference type="SAM" id="SignalP"/>
    </source>
</evidence>
<feature type="signal peptide" evidence="2">
    <location>
        <begin position="1"/>
        <end position="24"/>
    </location>
</feature>
<dbReference type="PANTHER" id="PTHR36505">
    <property type="entry name" value="BLR1072 PROTEIN"/>
    <property type="match status" value="1"/>
</dbReference>
<accession>A0A1H8SSE2</accession>
<dbReference type="AlphaFoldDB" id="A0A1H8SSE2"/>
<dbReference type="EMBL" id="FODS01000013">
    <property type="protein sequence ID" value="SEO81406.1"/>
    <property type="molecule type" value="Genomic_DNA"/>
</dbReference>
<dbReference type="SUPFAM" id="SSF50346">
    <property type="entry name" value="PRC-barrel domain"/>
    <property type="match status" value="1"/>
</dbReference>
<feature type="domain" description="PRC-barrel" evidence="3">
    <location>
        <begin position="40"/>
        <end position="108"/>
    </location>
</feature>
<dbReference type="STRING" id="569882.SAMN04490248_11316"/>
<evidence type="ECO:0000313" key="5">
    <source>
        <dbReference type="Proteomes" id="UP000198893"/>
    </source>
</evidence>
<keyword evidence="5" id="KW-1185">Reference proteome</keyword>
<dbReference type="Pfam" id="PF05239">
    <property type="entry name" value="PRC"/>
    <property type="match status" value="1"/>
</dbReference>
<dbReference type="Gene3D" id="2.30.30.240">
    <property type="entry name" value="PRC-barrel domain"/>
    <property type="match status" value="1"/>
</dbReference>
<gene>
    <name evidence="4" type="ORF">SAMN04490248_11316</name>
</gene>
<feature type="compositionally biased region" description="Low complexity" evidence="1">
    <location>
        <begin position="158"/>
        <end position="171"/>
    </location>
</feature>